<feature type="region of interest" description="Disordered" evidence="1">
    <location>
        <begin position="23"/>
        <end position="46"/>
    </location>
</feature>
<evidence type="ECO:0000313" key="2">
    <source>
        <dbReference type="EMBL" id="KAB1269348.1"/>
    </source>
</evidence>
<organism evidence="2 3">
    <name type="scientific">Camelus dromedarius</name>
    <name type="common">Dromedary</name>
    <name type="synonym">Arabian camel</name>
    <dbReference type="NCBI Taxonomy" id="9838"/>
    <lineage>
        <taxon>Eukaryota</taxon>
        <taxon>Metazoa</taxon>
        <taxon>Chordata</taxon>
        <taxon>Craniata</taxon>
        <taxon>Vertebrata</taxon>
        <taxon>Euteleostomi</taxon>
        <taxon>Mammalia</taxon>
        <taxon>Eutheria</taxon>
        <taxon>Laurasiatheria</taxon>
        <taxon>Artiodactyla</taxon>
        <taxon>Tylopoda</taxon>
        <taxon>Camelidae</taxon>
        <taxon>Camelus</taxon>
    </lineage>
</organism>
<comment type="caution">
    <text evidence="2">The sequence shown here is derived from an EMBL/GenBank/DDBJ whole genome shotgun (WGS) entry which is preliminary data.</text>
</comment>
<evidence type="ECO:0000313" key="3">
    <source>
        <dbReference type="Proteomes" id="UP000299084"/>
    </source>
</evidence>
<proteinExistence type="predicted"/>
<reference evidence="2 3" key="1">
    <citation type="journal article" date="2019" name="Mol. Ecol. Resour.">
        <title>Improving Illumina assemblies with Hi-C and long reads: an example with the North African dromedary.</title>
        <authorList>
            <person name="Elbers J.P."/>
            <person name="Rogers M.F."/>
            <person name="Perelman P.L."/>
            <person name="Proskuryakova A.A."/>
            <person name="Serdyukova N.A."/>
            <person name="Johnson W.E."/>
            <person name="Horin P."/>
            <person name="Corander J."/>
            <person name="Murphy D."/>
            <person name="Burger P.A."/>
        </authorList>
    </citation>
    <scope>NUCLEOTIDE SEQUENCE [LARGE SCALE GENOMIC DNA]</scope>
    <source>
        <strain evidence="2">Drom800</strain>
        <tissue evidence="2">Blood</tissue>
    </source>
</reference>
<feature type="region of interest" description="Disordered" evidence="1">
    <location>
        <begin position="267"/>
        <end position="292"/>
    </location>
</feature>
<evidence type="ECO:0000256" key="1">
    <source>
        <dbReference type="SAM" id="MobiDB-lite"/>
    </source>
</evidence>
<feature type="compositionally biased region" description="Low complexity" evidence="1">
    <location>
        <begin position="463"/>
        <end position="476"/>
    </location>
</feature>
<protein>
    <submittedName>
        <fullName evidence="2">Uncharacterized protein</fullName>
    </submittedName>
</protein>
<feature type="region of interest" description="Disordered" evidence="1">
    <location>
        <begin position="442"/>
        <end position="501"/>
    </location>
</feature>
<dbReference type="AlphaFoldDB" id="A0A5N4DDY5"/>
<gene>
    <name evidence="2" type="ORF">Cadr_000013997</name>
</gene>
<dbReference type="EMBL" id="JWIN03000013">
    <property type="protein sequence ID" value="KAB1269348.1"/>
    <property type="molecule type" value="Genomic_DNA"/>
</dbReference>
<dbReference type="Proteomes" id="UP000299084">
    <property type="component" value="Unassembled WGS sequence"/>
</dbReference>
<accession>A0A5N4DDY5</accession>
<keyword evidence="3" id="KW-1185">Reference proteome</keyword>
<name>A0A5N4DDY5_CAMDR</name>
<sequence length="753" mass="81461">MASLVTDHHMLYRVNGEMTDEGAVEGRPRICGEPRAGQRVGAGSSSPRGFGAVWKESFLPATIPLLLVPQGAIETFPLLSLWSPHLHTRDSEHLECHRREGERHWSGRPPETIANSLPSSGPSDFLLHGLTRHQHTCSDYDGVADRYQAGHGDKKAMVPVPSEFSGVSRDLSTGGWGPRWTRVRPLGEDKALWHHKAAEGSPVFPQTGQVDRNLRTIWPRVAEPLETALPACPDRTVAPREVVQIAHVTPLGGDRPGMLSNTLPGTGQPAPVSVVPRPRNPGLGPKTWTEMRGHEEGSSHCWFLEGATGAADTLPYSVPNQVRCLCHQVVSRLQASCGQGLLFCLLMEGHSQHREQNEQRQVHDENYEGYRREEMMGAVTQVVECVLSVQEVLGSTPSTGPENSGDAVHEIGSHVTECLPAACTGGGPGAGLLGRRTIINENRGYKRKSSSRKGTAGDLGPIPSVTPNPLLSPSTSPKEETSGTGPLATRLNPEMSKLPPRNHPGSLGLSWDNGAGSLHCSQDWLIPHRSVGSWTGEHHTQSTCTVFSRWLSSEVPWRQFACNQAPAPSPSVLAVRCLHLIKQNPPPELPPQAVLRNQYLYKEELLRAGLGKEEENSMGGGLDSDLLSFISHSLSRLSFPSPSMRSWLLSPQITGESPPPPCSEALGAALHALSVWIGASIQLPVPHGTGHPLSARHWAGLSGHRGKPDRYVPVFSELAASKGNSLCKGPGARESWEGSGWHRIGRARAVRPF</sequence>